<keyword evidence="2" id="KW-1185">Reference proteome</keyword>
<name>A0ACA9N0K7_9GLOM</name>
<feature type="non-terminal residue" evidence="1">
    <location>
        <position position="1"/>
    </location>
</feature>
<accession>A0ACA9N0K7</accession>
<dbReference type="EMBL" id="CAJVPW010011439">
    <property type="protein sequence ID" value="CAG8625805.1"/>
    <property type="molecule type" value="Genomic_DNA"/>
</dbReference>
<evidence type="ECO:0000313" key="1">
    <source>
        <dbReference type="EMBL" id="CAG8625805.1"/>
    </source>
</evidence>
<sequence>CSWTSLAVVLSILVSNLQSTKKSEDVNITNPHSLYRMNLIQGQLEIMPPSQVNTETDERVFDIIGQLYNWVSANRNLVGKAGGSQGCYTLSNIIDDPKPTILGPDASVVLSARFETSSISTSCTKLCCGITLTESITLGFS</sequence>
<proteinExistence type="predicted"/>
<organism evidence="1 2">
    <name type="scientific">Cetraspora pellucida</name>
    <dbReference type="NCBI Taxonomy" id="1433469"/>
    <lineage>
        <taxon>Eukaryota</taxon>
        <taxon>Fungi</taxon>
        <taxon>Fungi incertae sedis</taxon>
        <taxon>Mucoromycota</taxon>
        <taxon>Glomeromycotina</taxon>
        <taxon>Glomeromycetes</taxon>
        <taxon>Diversisporales</taxon>
        <taxon>Gigasporaceae</taxon>
        <taxon>Cetraspora</taxon>
    </lineage>
</organism>
<dbReference type="Proteomes" id="UP000789366">
    <property type="component" value="Unassembled WGS sequence"/>
</dbReference>
<comment type="caution">
    <text evidence="1">The sequence shown here is derived from an EMBL/GenBank/DDBJ whole genome shotgun (WGS) entry which is preliminary data.</text>
</comment>
<protein>
    <submittedName>
        <fullName evidence="1">11594_t:CDS:1</fullName>
    </submittedName>
</protein>
<gene>
    <name evidence="1" type="ORF">SPELUC_LOCUS8045</name>
</gene>
<reference evidence="1" key="1">
    <citation type="submission" date="2021-06" db="EMBL/GenBank/DDBJ databases">
        <authorList>
            <person name="Kallberg Y."/>
            <person name="Tangrot J."/>
            <person name="Rosling A."/>
        </authorList>
    </citation>
    <scope>NUCLEOTIDE SEQUENCE</scope>
    <source>
        <strain evidence="1">28 12/20/2015</strain>
    </source>
</reference>
<evidence type="ECO:0000313" key="2">
    <source>
        <dbReference type="Proteomes" id="UP000789366"/>
    </source>
</evidence>